<dbReference type="EMBL" id="CAEZVQ010000063">
    <property type="protein sequence ID" value="CAB4635565.1"/>
    <property type="molecule type" value="Genomic_DNA"/>
</dbReference>
<dbReference type="AlphaFoldDB" id="A0A6J6JFX0"/>
<name>A0A6J6JFX0_9ZZZZ</name>
<accession>A0A6J6JFX0</accession>
<gene>
    <name evidence="2" type="ORF">UFOPK2086_00608</name>
</gene>
<dbReference type="Pfam" id="PF08378">
    <property type="entry name" value="NERD"/>
    <property type="match status" value="1"/>
</dbReference>
<dbReference type="InterPro" id="IPR000212">
    <property type="entry name" value="DNA_helicase_UvrD/REP"/>
</dbReference>
<protein>
    <submittedName>
        <fullName evidence="2">Unannotated protein</fullName>
    </submittedName>
</protein>
<dbReference type="Gene3D" id="3.40.50.300">
    <property type="entry name" value="P-loop containing nucleotide triphosphate hydrolases"/>
    <property type="match status" value="2"/>
</dbReference>
<reference evidence="2" key="1">
    <citation type="submission" date="2020-05" db="EMBL/GenBank/DDBJ databases">
        <authorList>
            <person name="Chiriac C."/>
            <person name="Salcher M."/>
            <person name="Ghai R."/>
            <person name="Kavagutti S V."/>
        </authorList>
    </citation>
    <scope>NUCLEOTIDE SEQUENCE</scope>
</reference>
<dbReference type="GO" id="GO:0043138">
    <property type="term" value="F:3'-5' DNA helicase activity"/>
    <property type="evidence" value="ECO:0007669"/>
    <property type="project" value="TreeGrafter"/>
</dbReference>
<proteinExistence type="predicted"/>
<evidence type="ECO:0000313" key="2">
    <source>
        <dbReference type="EMBL" id="CAB4635565.1"/>
    </source>
</evidence>
<dbReference type="SUPFAM" id="SSF52540">
    <property type="entry name" value="P-loop containing nucleoside triphosphate hydrolases"/>
    <property type="match status" value="1"/>
</dbReference>
<organism evidence="2">
    <name type="scientific">freshwater metagenome</name>
    <dbReference type="NCBI Taxonomy" id="449393"/>
    <lineage>
        <taxon>unclassified sequences</taxon>
        <taxon>metagenomes</taxon>
        <taxon>ecological metagenomes</taxon>
    </lineage>
</organism>
<feature type="domain" description="NERD" evidence="1">
    <location>
        <begin position="17"/>
        <end position="122"/>
    </location>
</feature>
<dbReference type="PANTHER" id="PTHR11070">
    <property type="entry name" value="UVRD / RECB / PCRA DNA HELICASE FAMILY MEMBER"/>
    <property type="match status" value="1"/>
</dbReference>
<sequence length="534" mass="59006">MAQLFPTDFEIAQLEPSEQRVLTSFLEQLEDSWIVVPNIPITVDHQDTEIDIALVSPDRGIVLVEVKGGIITVSEGQWKSNHNKIKNPAQQVLKAKYQLIKRLNGIKLNLDGIFITHAVAFPDIVDFPAEGAGTDCPRNIVFTSTDLLRADLALNHFLREHGPVPQERINAVLRALRPDITDIQVDGRYVKGTSQRITKVSYDRLGPSIGLDENLRIFVRGAAGTGKTFLASRWATRAIRRGERTLFVCYNRFLGEEIARRLDATADEQENLPDLRVGSFHSVANGILGTYAPAVPSSAGQEFWDTAHAMALIENKQFITERYDTIIIDEGQDFKALWVEALEGFLEDPENGRLYVAADEKQTIFGDEWVAPKGYTTMTLTKNIRNTRRISSVVQQLGGAEAMDTSPSGPDVTVQRVGGIKEARKAIAKAINKAVAEMGIPYSQVIVLVPHRSDRDELLAEPIGDISLCRWADRDEDNIVCETIHSTKGLERSAVILVNRDEEPDATLTYVGASRAVAYLAIVGSQALIDLVSA</sequence>
<evidence type="ECO:0000259" key="1">
    <source>
        <dbReference type="Pfam" id="PF08378"/>
    </source>
</evidence>
<dbReference type="GO" id="GO:0005524">
    <property type="term" value="F:ATP binding"/>
    <property type="evidence" value="ECO:0007669"/>
    <property type="project" value="InterPro"/>
</dbReference>
<dbReference type="InterPro" id="IPR027417">
    <property type="entry name" value="P-loop_NTPase"/>
</dbReference>
<dbReference type="PANTHER" id="PTHR11070:SF2">
    <property type="entry name" value="ATP-DEPENDENT DNA HELICASE SRS2"/>
    <property type="match status" value="1"/>
</dbReference>
<dbReference type="InterPro" id="IPR011528">
    <property type="entry name" value="NERD"/>
</dbReference>
<dbReference type="GO" id="GO:0003677">
    <property type="term" value="F:DNA binding"/>
    <property type="evidence" value="ECO:0007669"/>
    <property type="project" value="InterPro"/>
</dbReference>
<dbReference type="GO" id="GO:0000725">
    <property type="term" value="P:recombinational repair"/>
    <property type="evidence" value="ECO:0007669"/>
    <property type="project" value="TreeGrafter"/>
</dbReference>